<organism evidence="3 4">
    <name type="scientific">Trichoglossum hirsutum</name>
    <dbReference type="NCBI Taxonomy" id="265104"/>
    <lineage>
        <taxon>Eukaryota</taxon>
        <taxon>Fungi</taxon>
        <taxon>Dikarya</taxon>
        <taxon>Ascomycota</taxon>
        <taxon>Pezizomycotina</taxon>
        <taxon>Geoglossomycetes</taxon>
        <taxon>Geoglossales</taxon>
        <taxon>Geoglossaceae</taxon>
        <taxon>Trichoglossum</taxon>
    </lineage>
</organism>
<feature type="compositionally biased region" description="Polar residues" evidence="1">
    <location>
        <begin position="225"/>
        <end position="249"/>
    </location>
</feature>
<feature type="region of interest" description="Disordered" evidence="1">
    <location>
        <begin position="574"/>
        <end position="645"/>
    </location>
</feature>
<dbReference type="AlphaFoldDB" id="A0A9P8RQS0"/>
<feature type="compositionally biased region" description="Acidic residues" evidence="1">
    <location>
        <begin position="505"/>
        <end position="518"/>
    </location>
</feature>
<name>A0A9P8RQS0_9PEZI</name>
<dbReference type="Proteomes" id="UP000750711">
    <property type="component" value="Unassembled WGS sequence"/>
</dbReference>
<evidence type="ECO:0000313" key="4">
    <source>
        <dbReference type="Proteomes" id="UP000750711"/>
    </source>
</evidence>
<evidence type="ECO:0000259" key="2">
    <source>
        <dbReference type="Pfam" id="PF24707"/>
    </source>
</evidence>
<sequence length="645" mass="69283">MVGKRRSAAKARAEAKRRSPIAPEEPSSSEPASKGLPTRLEQAEPLPTLNELQSEGLSPKEYQSIAERQVLGILAASLQRSRDRWLSEGIFERYWTKPSKKKSQAESLALNPPKDTMVKLGPCTLTIEPHVFEVMLHTVREPQSLPPPSTPVQPPQRPILQYGPPSSVAPKRPLHVGNHGQPARNSTQASQHTSTPPPIVSNSSATAQRPSFQTISAPTPADGNANGNAVPSQGHSSAHNSVPGSVQNPKPSPDPVIQMLATKAATDHELKALMRVVASGKATHPQLKVFQGHIDELTAILNSQVNTSRPYVQDERPSEAPPGAGVLRPSPHAMSTLKPNGGTPSSVITGRSVPVSTSLAIKTEHPAQPQPTQQITHMKSKGHAMSHKLDINAVLFEFAAGSGDRFLFPKYSILEYLPGGTQVIVSFLVVRKGSDSISGNYDPNLDYYQPVTMRLAAQTPKILEPLVRVVADPAETRKYMDDIMDNMTRAEYVHLAMRLPRDPHDIDEDEGGPPDNDSDGSIKDIPVLTKLPILPKGKKQKLGKAPRGTAEVDGDSVTVCNACGIKWKTNSTRAQEAAQAAASGQPPPKKMRVTQKSTQAKGQDSPLPTPQATAQHPHPAAVDTSSAINGALVNTKPDTEMRDAA</sequence>
<keyword evidence="4" id="KW-1185">Reference proteome</keyword>
<dbReference type="GO" id="GO:0000812">
    <property type="term" value="C:Swr1 complex"/>
    <property type="evidence" value="ECO:0007669"/>
    <property type="project" value="InterPro"/>
</dbReference>
<dbReference type="GO" id="GO:0140849">
    <property type="term" value="F:ATP-dependent H2AZ histone chaperone activity"/>
    <property type="evidence" value="ECO:0007669"/>
    <property type="project" value="InterPro"/>
</dbReference>
<feature type="region of interest" description="Disordered" evidence="1">
    <location>
        <begin position="142"/>
        <end position="256"/>
    </location>
</feature>
<feature type="region of interest" description="Disordered" evidence="1">
    <location>
        <begin position="502"/>
        <end position="530"/>
    </location>
</feature>
<comment type="caution">
    <text evidence="3">The sequence shown here is derived from an EMBL/GenBank/DDBJ whole genome shotgun (WGS) entry which is preliminary data.</text>
</comment>
<evidence type="ECO:0000256" key="1">
    <source>
        <dbReference type="SAM" id="MobiDB-lite"/>
    </source>
</evidence>
<dbReference type="PANTHER" id="PTHR28108">
    <property type="entry name" value="SWR1-COMPLEX PROTEIN 3"/>
    <property type="match status" value="1"/>
</dbReference>
<feature type="region of interest" description="Disordered" evidence="1">
    <location>
        <begin position="1"/>
        <end position="57"/>
    </location>
</feature>
<proteinExistence type="predicted"/>
<feature type="compositionally biased region" description="Low complexity" evidence="1">
    <location>
        <begin position="610"/>
        <end position="621"/>
    </location>
</feature>
<reference evidence="3" key="1">
    <citation type="submission" date="2021-03" db="EMBL/GenBank/DDBJ databases">
        <title>Comparative genomics and phylogenomic investigation of the class Geoglossomycetes provide insights into ecological specialization and systematics.</title>
        <authorList>
            <person name="Melie T."/>
            <person name="Pirro S."/>
            <person name="Miller A.N."/>
            <person name="Quandt A."/>
        </authorList>
    </citation>
    <scope>NUCLEOTIDE SEQUENCE</scope>
    <source>
        <strain evidence="3">CAQ_001_2017</strain>
    </source>
</reference>
<feature type="domain" description="SWR1-complex protein 3" evidence="2">
    <location>
        <begin position="50"/>
        <end position="141"/>
    </location>
</feature>
<accession>A0A9P8RQS0</accession>
<dbReference type="Pfam" id="PF24707">
    <property type="entry name" value="Swc3"/>
    <property type="match status" value="1"/>
</dbReference>
<dbReference type="InterPro" id="IPR037651">
    <property type="entry name" value="Swc3"/>
</dbReference>
<feature type="compositionally biased region" description="Polar residues" evidence="1">
    <location>
        <begin position="183"/>
        <end position="217"/>
    </location>
</feature>
<feature type="compositionally biased region" description="Pro residues" evidence="1">
    <location>
        <begin position="144"/>
        <end position="157"/>
    </location>
</feature>
<dbReference type="EMBL" id="JAGHQM010000450">
    <property type="protein sequence ID" value="KAH0561926.1"/>
    <property type="molecule type" value="Genomic_DNA"/>
</dbReference>
<dbReference type="PANTHER" id="PTHR28108:SF1">
    <property type="entry name" value="SWR1-COMPLEX PROTEIN 3"/>
    <property type="match status" value="1"/>
</dbReference>
<evidence type="ECO:0000313" key="3">
    <source>
        <dbReference type="EMBL" id="KAH0561926.1"/>
    </source>
</evidence>
<feature type="compositionally biased region" description="Low complexity" evidence="1">
    <location>
        <begin position="20"/>
        <end position="33"/>
    </location>
</feature>
<feature type="region of interest" description="Disordered" evidence="1">
    <location>
        <begin position="311"/>
        <end position="330"/>
    </location>
</feature>
<dbReference type="InterPro" id="IPR057558">
    <property type="entry name" value="Swc3_dom"/>
</dbReference>
<protein>
    <recommendedName>
        <fullName evidence="2">SWR1-complex protein 3 domain-containing protein</fullName>
    </recommendedName>
</protein>
<gene>
    <name evidence="3" type="ORF">GP486_003371</name>
</gene>